<dbReference type="Proteomes" id="UP001589568">
    <property type="component" value="Unassembled WGS sequence"/>
</dbReference>
<protein>
    <submittedName>
        <fullName evidence="2">Uncharacterized protein</fullName>
    </submittedName>
</protein>
<reference evidence="2 3" key="1">
    <citation type="submission" date="2024-09" db="EMBL/GenBank/DDBJ databases">
        <authorList>
            <person name="Sun Q."/>
            <person name="Mori K."/>
        </authorList>
    </citation>
    <scope>NUCLEOTIDE SEQUENCE [LARGE SCALE GENOMIC DNA]</scope>
    <source>
        <strain evidence="2 3">JCM 3324</strain>
    </source>
</reference>
<organism evidence="2 3">
    <name type="scientific">Nonomuraea salmonea</name>
    <dbReference type="NCBI Taxonomy" id="46181"/>
    <lineage>
        <taxon>Bacteria</taxon>
        <taxon>Bacillati</taxon>
        <taxon>Actinomycetota</taxon>
        <taxon>Actinomycetes</taxon>
        <taxon>Streptosporangiales</taxon>
        <taxon>Streptosporangiaceae</taxon>
        <taxon>Nonomuraea</taxon>
    </lineage>
</organism>
<dbReference type="RefSeq" id="WP_364372292.1">
    <property type="nucleotide sequence ID" value="NZ_JBHMCF010000007.1"/>
</dbReference>
<proteinExistence type="predicted"/>
<keyword evidence="3" id="KW-1185">Reference proteome</keyword>
<name>A0ABV5NG81_9ACTN</name>
<accession>A0ABV5NG81</accession>
<gene>
    <name evidence="2" type="ORF">ACFFR3_07255</name>
</gene>
<comment type="caution">
    <text evidence="2">The sequence shown here is derived from an EMBL/GenBank/DDBJ whole genome shotgun (WGS) entry which is preliminary data.</text>
</comment>
<keyword evidence="1" id="KW-0732">Signal</keyword>
<feature type="signal peptide" evidence="1">
    <location>
        <begin position="1"/>
        <end position="18"/>
    </location>
</feature>
<sequence length="103" mass="11287">MKRIIRLTLLPAMILALTACQPRVSRWVDVENRTGETVTVKWVGDTTHHRRLPSGESVQIPVASGGCLRNGAEDTIMAETTSGRRFTFGPPACEGGKWTLPAR</sequence>
<dbReference type="PROSITE" id="PS51257">
    <property type="entry name" value="PROKAR_LIPOPROTEIN"/>
    <property type="match status" value="1"/>
</dbReference>
<feature type="chain" id="PRO_5046830126" evidence="1">
    <location>
        <begin position="19"/>
        <end position="103"/>
    </location>
</feature>
<dbReference type="EMBL" id="JBHMCF010000007">
    <property type="protein sequence ID" value="MFB9469298.1"/>
    <property type="molecule type" value="Genomic_DNA"/>
</dbReference>
<evidence type="ECO:0000313" key="2">
    <source>
        <dbReference type="EMBL" id="MFB9469298.1"/>
    </source>
</evidence>
<evidence type="ECO:0000256" key="1">
    <source>
        <dbReference type="SAM" id="SignalP"/>
    </source>
</evidence>
<evidence type="ECO:0000313" key="3">
    <source>
        <dbReference type="Proteomes" id="UP001589568"/>
    </source>
</evidence>